<comment type="cofactor">
    <cofactor evidence="1">
        <name>a divalent metal cation</name>
        <dbReference type="ChEBI" id="CHEBI:60240"/>
    </cofactor>
</comment>
<dbReference type="PANTHER" id="PTHR22930">
    <property type="match status" value="1"/>
</dbReference>
<dbReference type="InterPro" id="IPR027806">
    <property type="entry name" value="HARBI1_dom"/>
</dbReference>
<keyword evidence="7" id="KW-0539">Nucleus</keyword>
<evidence type="ECO:0000256" key="6">
    <source>
        <dbReference type="ARBA" id="ARBA00022801"/>
    </source>
</evidence>
<dbReference type="EMBL" id="KZ308690">
    <property type="protein sequence ID" value="KAG8233154.1"/>
    <property type="molecule type" value="Genomic_DNA"/>
</dbReference>
<evidence type="ECO:0000256" key="7">
    <source>
        <dbReference type="ARBA" id="ARBA00023242"/>
    </source>
</evidence>
<dbReference type="GO" id="GO:0004518">
    <property type="term" value="F:nuclease activity"/>
    <property type="evidence" value="ECO:0007669"/>
    <property type="project" value="UniProtKB-KW"/>
</dbReference>
<gene>
    <name evidence="9" type="ORF">J437_LFUL014106</name>
</gene>
<dbReference type="PANTHER" id="PTHR22930:SF289">
    <property type="entry name" value="DDE TNP4 DOMAIN-CONTAINING PROTEIN-RELATED"/>
    <property type="match status" value="1"/>
</dbReference>
<dbReference type="Pfam" id="PF13359">
    <property type="entry name" value="DDE_Tnp_4"/>
    <property type="match status" value="1"/>
</dbReference>
<keyword evidence="5" id="KW-0479">Metal-binding</keyword>
<accession>A0A8K0KDD1</accession>
<name>A0A8K0KDD1_LADFU</name>
<feature type="domain" description="DDE Tnp4" evidence="8">
    <location>
        <begin position="162"/>
        <end position="309"/>
    </location>
</feature>
<sequence>MDEMNTLRLIRRDRRKRHLRVLSNMRIQMRHLRDTSNPFEASGMVFRGLYRLTKDLARAAIEELRPVLAVGQRVTHIRIEIKVLCALHFYGQGSYQRSVGSDSQGALSQPSVIRAIKEVTEGLNSPQILGNWIKFPRWQNERAEAIRKNYQATGIPGVLGYVDGTHVAVKAPREEEHLYFNRKHYHSINAQIVCDSDLKITNILSRYPGSTHDSFVWVNSGVRERLMDMWAMGERCWLLGDSGYPHEPWLHTPILNAEEGTLEARNTRYHIKARSAVERCIGLLKGRFRCLLLGRKLEYEPRKACQFINA</sequence>
<dbReference type="InterPro" id="IPR045249">
    <property type="entry name" value="HARBI1-like"/>
</dbReference>
<proteinExistence type="inferred from homology"/>
<keyword evidence="6" id="KW-0378">Hydrolase</keyword>
<dbReference type="OrthoDB" id="8180859at2759"/>
<evidence type="ECO:0000259" key="8">
    <source>
        <dbReference type="Pfam" id="PF13359"/>
    </source>
</evidence>
<dbReference type="GO" id="GO:0005634">
    <property type="term" value="C:nucleus"/>
    <property type="evidence" value="ECO:0007669"/>
    <property type="project" value="UniProtKB-SubCell"/>
</dbReference>
<comment type="caution">
    <text evidence="9">The sequence shown here is derived from an EMBL/GenBank/DDBJ whole genome shotgun (WGS) entry which is preliminary data.</text>
</comment>
<keyword evidence="4" id="KW-0540">Nuclease</keyword>
<organism evidence="9 10">
    <name type="scientific">Ladona fulva</name>
    <name type="common">Scarce chaser dragonfly</name>
    <name type="synonym">Libellula fulva</name>
    <dbReference type="NCBI Taxonomy" id="123851"/>
    <lineage>
        <taxon>Eukaryota</taxon>
        <taxon>Metazoa</taxon>
        <taxon>Ecdysozoa</taxon>
        <taxon>Arthropoda</taxon>
        <taxon>Hexapoda</taxon>
        <taxon>Insecta</taxon>
        <taxon>Pterygota</taxon>
        <taxon>Palaeoptera</taxon>
        <taxon>Odonata</taxon>
        <taxon>Epiprocta</taxon>
        <taxon>Anisoptera</taxon>
        <taxon>Libelluloidea</taxon>
        <taxon>Libellulidae</taxon>
        <taxon>Ladona</taxon>
    </lineage>
</organism>
<comment type="subcellular location">
    <subcellularLocation>
        <location evidence="2">Nucleus</location>
    </subcellularLocation>
</comment>
<evidence type="ECO:0000256" key="2">
    <source>
        <dbReference type="ARBA" id="ARBA00004123"/>
    </source>
</evidence>
<evidence type="ECO:0000256" key="5">
    <source>
        <dbReference type="ARBA" id="ARBA00022723"/>
    </source>
</evidence>
<dbReference type="Proteomes" id="UP000792457">
    <property type="component" value="Unassembled WGS sequence"/>
</dbReference>
<evidence type="ECO:0000256" key="3">
    <source>
        <dbReference type="ARBA" id="ARBA00006958"/>
    </source>
</evidence>
<reference evidence="9" key="2">
    <citation type="submission" date="2017-10" db="EMBL/GenBank/DDBJ databases">
        <title>Ladona fulva Genome sequencing and assembly.</title>
        <authorList>
            <person name="Murali S."/>
            <person name="Richards S."/>
            <person name="Bandaranaike D."/>
            <person name="Bellair M."/>
            <person name="Blankenburg K."/>
            <person name="Chao H."/>
            <person name="Dinh H."/>
            <person name="Doddapaneni H."/>
            <person name="Dugan-Rocha S."/>
            <person name="Elkadiri S."/>
            <person name="Gnanaolivu R."/>
            <person name="Hernandez B."/>
            <person name="Skinner E."/>
            <person name="Javaid M."/>
            <person name="Lee S."/>
            <person name="Li M."/>
            <person name="Ming W."/>
            <person name="Munidasa M."/>
            <person name="Muniz J."/>
            <person name="Nguyen L."/>
            <person name="Hughes D."/>
            <person name="Osuji N."/>
            <person name="Pu L.-L."/>
            <person name="Puazo M."/>
            <person name="Qu C."/>
            <person name="Quiroz J."/>
            <person name="Raj R."/>
            <person name="Weissenberger G."/>
            <person name="Xin Y."/>
            <person name="Zou X."/>
            <person name="Han Y."/>
            <person name="Worley K."/>
            <person name="Muzny D."/>
            <person name="Gibbs R."/>
        </authorList>
    </citation>
    <scope>NUCLEOTIDE SEQUENCE</scope>
    <source>
        <strain evidence="9">Sampled in the wild</strain>
    </source>
</reference>
<evidence type="ECO:0000256" key="1">
    <source>
        <dbReference type="ARBA" id="ARBA00001968"/>
    </source>
</evidence>
<protein>
    <recommendedName>
        <fullName evidence="8">DDE Tnp4 domain-containing protein</fullName>
    </recommendedName>
</protein>
<reference evidence="9" key="1">
    <citation type="submission" date="2013-04" db="EMBL/GenBank/DDBJ databases">
        <authorList>
            <person name="Qu J."/>
            <person name="Murali S.C."/>
            <person name="Bandaranaike D."/>
            <person name="Bellair M."/>
            <person name="Blankenburg K."/>
            <person name="Chao H."/>
            <person name="Dinh H."/>
            <person name="Doddapaneni H."/>
            <person name="Downs B."/>
            <person name="Dugan-Rocha S."/>
            <person name="Elkadiri S."/>
            <person name="Gnanaolivu R.D."/>
            <person name="Hernandez B."/>
            <person name="Javaid M."/>
            <person name="Jayaseelan J.C."/>
            <person name="Lee S."/>
            <person name="Li M."/>
            <person name="Ming W."/>
            <person name="Munidasa M."/>
            <person name="Muniz J."/>
            <person name="Nguyen L."/>
            <person name="Ongeri F."/>
            <person name="Osuji N."/>
            <person name="Pu L.-L."/>
            <person name="Puazo M."/>
            <person name="Qu C."/>
            <person name="Quiroz J."/>
            <person name="Raj R."/>
            <person name="Weissenberger G."/>
            <person name="Xin Y."/>
            <person name="Zou X."/>
            <person name="Han Y."/>
            <person name="Richards S."/>
            <person name="Worley K."/>
            <person name="Muzny D."/>
            <person name="Gibbs R."/>
        </authorList>
    </citation>
    <scope>NUCLEOTIDE SEQUENCE</scope>
    <source>
        <strain evidence="9">Sampled in the wild</strain>
    </source>
</reference>
<evidence type="ECO:0000313" key="9">
    <source>
        <dbReference type="EMBL" id="KAG8233154.1"/>
    </source>
</evidence>
<dbReference type="GO" id="GO:0046872">
    <property type="term" value="F:metal ion binding"/>
    <property type="evidence" value="ECO:0007669"/>
    <property type="project" value="UniProtKB-KW"/>
</dbReference>
<dbReference type="AlphaFoldDB" id="A0A8K0KDD1"/>
<keyword evidence="10" id="KW-1185">Reference proteome</keyword>
<evidence type="ECO:0000256" key="4">
    <source>
        <dbReference type="ARBA" id="ARBA00022722"/>
    </source>
</evidence>
<dbReference type="GO" id="GO:0016787">
    <property type="term" value="F:hydrolase activity"/>
    <property type="evidence" value="ECO:0007669"/>
    <property type="project" value="UniProtKB-KW"/>
</dbReference>
<evidence type="ECO:0000313" key="10">
    <source>
        <dbReference type="Proteomes" id="UP000792457"/>
    </source>
</evidence>
<comment type="similarity">
    <text evidence="3">Belongs to the HARBI1 family.</text>
</comment>